<dbReference type="EMBL" id="QNRK01000016">
    <property type="protein sequence ID" value="RBP11348.1"/>
    <property type="molecule type" value="Genomic_DNA"/>
</dbReference>
<dbReference type="PANTHER" id="PTHR34818">
    <property type="entry name" value="PROTEIN BLI-3"/>
    <property type="match status" value="1"/>
</dbReference>
<keyword evidence="3" id="KW-1185">Reference proteome</keyword>
<organism evidence="2 3">
    <name type="scientific">Roseiarcus fermentans</name>
    <dbReference type="NCBI Taxonomy" id="1473586"/>
    <lineage>
        <taxon>Bacteria</taxon>
        <taxon>Pseudomonadati</taxon>
        <taxon>Pseudomonadota</taxon>
        <taxon>Alphaproteobacteria</taxon>
        <taxon>Hyphomicrobiales</taxon>
        <taxon>Roseiarcaceae</taxon>
        <taxon>Roseiarcus</taxon>
    </lineage>
</organism>
<evidence type="ECO:0000313" key="3">
    <source>
        <dbReference type="Proteomes" id="UP000253529"/>
    </source>
</evidence>
<sequence>MSEISASAESGAERLLDAAAALIAAAPFCWLATPGEGGSVSARPMGRLSPHPRKTNWTLSFVTDGRSRKSVELRHADRVTLVFDGATRSQFAALSGVAKICAGRDEVESRWRPDFDQYFPTRADRQNAVFVDVAADRMELWIKGVTPEPFGMRTTVLLREADGRWRML</sequence>
<dbReference type="InterPro" id="IPR012349">
    <property type="entry name" value="Split_barrel_FMN-bd"/>
</dbReference>
<dbReference type="Proteomes" id="UP000253529">
    <property type="component" value="Unassembled WGS sequence"/>
</dbReference>
<dbReference type="OrthoDB" id="1432662at2"/>
<dbReference type="Pfam" id="PF16242">
    <property type="entry name" value="Pyrid_ox_like"/>
    <property type="match status" value="1"/>
</dbReference>
<dbReference type="Gene3D" id="2.30.110.10">
    <property type="entry name" value="Electron Transport, Fmn-binding Protein, Chain A"/>
    <property type="match status" value="1"/>
</dbReference>
<feature type="domain" description="General stress protein FMN-binding split barrel" evidence="1">
    <location>
        <begin position="22"/>
        <end position="141"/>
    </location>
</feature>
<dbReference type="InterPro" id="IPR052917">
    <property type="entry name" value="Stress-Dev_Protein"/>
</dbReference>
<name>A0A366F9R0_9HYPH</name>
<evidence type="ECO:0000313" key="2">
    <source>
        <dbReference type="EMBL" id="RBP11348.1"/>
    </source>
</evidence>
<dbReference type="RefSeq" id="WP_113890138.1">
    <property type="nucleotide sequence ID" value="NZ_QNRK01000016.1"/>
</dbReference>
<accession>A0A366F9R0</accession>
<proteinExistence type="predicted"/>
<gene>
    <name evidence="2" type="ORF">DFR50_11642</name>
</gene>
<dbReference type="PANTHER" id="PTHR34818:SF1">
    <property type="entry name" value="PROTEIN BLI-3"/>
    <property type="match status" value="1"/>
</dbReference>
<comment type="caution">
    <text evidence="2">The sequence shown here is derived from an EMBL/GenBank/DDBJ whole genome shotgun (WGS) entry which is preliminary data.</text>
</comment>
<dbReference type="SUPFAM" id="SSF50475">
    <property type="entry name" value="FMN-binding split barrel"/>
    <property type="match status" value="1"/>
</dbReference>
<evidence type="ECO:0000259" key="1">
    <source>
        <dbReference type="Pfam" id="PF16242"/>
    </source>
</evidence>
<reference evidence="2 3" key="1">
    <citation type="submission" date="2018-06" db="EMBL/GenBank/DDBJ databases">
        <title>Genomic Encyclopedia of Type Strains, Phase IV (KMG-IV): sequencing the most valuable type-strain genomes for metagenomic binning, comparative biology and taxonomic classification.</title>
        <authorList>
            <person name="Goeker M."/>
        </authorList>
    </citation>
    <scope>NUCLEOTIDE SEQUENCE [LARGE SCALE GENOMIC DNA]</scope>
    <source>
        <strain evidence="2 3">DSM 24875</strain>
    </source>
</reference>
<dbReference type="InterPro" id="IPR038725">
    <property type="entry name" value="YdaG_split_barrel_FMN-bd"/>
</dbReference>
<protein>
    <submittedName>
        <fullName evidence="2">General stress protein 26</fullName>
    </submittedName>
</protein>
<dbReference type="AlphaFoldDB" id="A0A366F9R0"/>